<dbReference type="Pfam" id="PF24864">
    <property type="entry name" value="DUF7730"/>
    <property type="match status" value="1"/>
</dbReference>
<keyword evidence="3" id="KW-1185">Reference proteome</keyword>
<dbReference type="AlphaFoldDB" id="A0A3M7MF80"/>
<reference evidence="2 3" key="1">
    <citation type="journal article" date="2014" name="PLoS ONE">
        <title>De novo Genome Assembly of the Fungal Plant Pathogen Pyrenophora semeniperda.</title>
        <authorList>
            <person name="Soliai M.M."/>
            <person name="Meyer S.E."/>
            <person name="Udall J.A."/>
            <person name="Elzinga D.E."/>
            <person name="Hermansen R.A."/>
            <person name="Bodily P.M."/>
            <person name="Hart A.A."/>
            <person name="Coleman C.E."/>
        </authorList>
    </citation>
    <scope>NUCLEOTIDE SEQUENCE [LARGE SCALE GENOMIC DNA]</scope>
    <source>
        <strain evidence="2 3">CCB06</strain>
        <tissue evidence="2">Mycelium</tissue>
    </source>
</reference>
<accession>A0A3M7MF80</accession>
<proteinExistence type="predicted"/>
<dbReference type="InterPro" id="IPR056632">
    <property type="entry name" value="DUF7730"/>
</dbReference>
<evidence type="ECO:0000313" key="3">
    <source>
        <dbReference type="Proteomes" id="UP000265663"/>
    </source>
</evidence>
<evidence type="ECO:0000259" key="1">
    <source>
        <dbReference type="Pfam" id="PF24864"/>
    </source>
</evidence>
<name>A0A3M7MF80_9PLEO</name>
<dbReference type="OrthoDB" id="515692at2759"/>
<dbReference type="Proteomes" id="UP000265663">
    <property type="component" value="Unassembled WGS sequence"/>
</dbReference>
<dbReference type="EMBL" id="KE747838">
    <property type="protein sequence ID" value="RMZ73102.1"/>
    <property type="molecule type" value="Genomic_DNA"/>
</dbReference>
<dbReference type="PANTHER" id="PTHR38790">
    <property type="entry name" value="2EXR DOMAIN-CONTAINING PROTEIN-RELATED"/>
    <property type="match status" value="1"/>
</dbReference>
<sequence length="339" mass="39734">MRTLRAWVKKKLHRKKRTHRHLPVPSLPSPRRPLTPVSFTTPAFLLFHLPYEIRTMIFDLAFSNRILHMDIVRQERSAWKWRGAVCHRNGPWLQQHVRYVWLGPWVDDCIERVYGYGRQETFPEEYNIGIMGFLLSCKQAYAEGIHVLYNTNTFCVESETLLLHLPQLVPSNRLACITSLEIAVKAHAVKQGDGTIDFNMDHLKPLLDNIATHCRQLRSFCLCFRYAGEGHQILDELPLVDTFYQSMHLRKMTVELPRRYDLPAVTHWEEHPEGEPGEEWRHRMLWRCFDGEELTMQSRFMECFPCQPRKLSGFEGEDGGGESKGYWFVRTNDGLVVLP</sequence>
<protein>
    <submittedName>
        <fullName evidence="2">Peroxisomal membrane PEX31</fullName>
    </submittedName>
</protein>
<organism evidence="2 3">
    <name type="scientific">Pyrenophora seminiperda CCB06</name>
    <dbReference type="NCBI Taxonomy" id="1302712"/>
    <lineage>
        <taxon>Eukaryota</taxon>
        <taxon>Fungi</taxon>
        <taxon>Dikarya</taxon>
        <taxon>Ascomycota</taxon>
        <taxon>Pezizomycotina</taxon>
        <taxon>Dothideomycetes</taxon>
        <taxon>Pleosporomycetidae</taxon>
        <taxon>Pleosporales</taxon>
        <taxon>Pleosporineae</taxon>
        <taxon>Pleosporaceae</taxon>
        <taxon>Pyrenophora</taxon>
    </lineage>
</organism>
<feature type="domain" description="DUF7730" evidence="1">
    <location>
        <begin position="45"/>
        <end position="186"/>
    </location>
</feature>
<dbReference type="PANTHER" id="PTHR38790:SF4">
    <property type="entry name" value="2EXR DOMAIN-CONTAINING PROTEIN"/>
    <property type="match status" value="1"/>
</dbReference>
<gene>
    <name evidence="2" type="ORF">GMOD_00009616</name>
</gene>
<evidence type="ECO:0000313" key="2">
    <source>
        <dbReference type="EMBL" id="RMZ73102.1"/>
    </source>
</evidence>